<dbReference type="GO" id="GO:0045121">
    <property type="term" value="C:membrane raft"/>
    <property type="evidence" value="ECO:0007669"/>
    <property type="project" value="UniProtKB-SubCell"/>
</dbReference>
<evidence type="ECO:0000256" key="10">
    <source>
        <dbReference type="ARBA" id="ARBA00023157"/>
    </source>
</evidence>
<evidence type="ECO:0000256" key="6">
    <source>
        <dbReference type="ARBA" id="ARBA00022622"/>
    </source>
</evidence>
<evidence type="ECO:0000256" key="16">
    <source>
        <dbReference type="ARBA" id="ARBA00075440"/>
    </source>
</evidence>
<dbReference type="Gene3D" id="2.60.40.10">
    <property type="entry name" value="Immunoglobulins"/>
    <property type="match status" value="2"/>
</dbReference>
<evidence type="ECO:0000313" key="21">
    <source>
        <dbReference type="Proteomes" id="UP000504640"/>
    </source>
</evidence>
<proteinExistence type="predicted"/>
<evidence type="ECO:0000256" key="18">
    <source>
        <dbReference type="ARBA" id="ARBA00083677"/>
    </source>
</evidence>
<evidence type="ECO:0000259" key="20">
    <source>
        <dbReference type="PROSITE" id="PS50835"/>
    </source>
</evidence>
<dbReference type="Proteomes" id="UP000504640">
    <property type="component" value="Unplaced"/>
</dbReference>
<dbReference type="PANTHER" id="PTHR12080">
    <property type="entry name" value="SIGNALING LYMPHOCYTIC ACTIVATION MOLECULE"/>
    <property type="match status" value="1"/>
</dbReference>
<evidence type="ECO:0000256" key="11">
    <source>
        <dbReference type="ARBA" id="ARBA00023180"/>
    </source>
</evidence>
<feature type="region of interest" description="Disordered" evidence="19">
    <location>
        <begin position="67"/>
        <end position="92"/>
    </location>
</feature>
<dbReference type="InterPro" id="IPR036179">
    <property type="entry name" value="Ig-like_dom_sf"/>
</dbReference>
<evidence type="ECO:0000256" key="15">
    <source>
        <dbReference type="ARBA" id="ARBA00070691"/>
    </source>
</evidence>
<evidence type="ECO:0000256" key="17">
    <source>
        <dbReference type="ARBA" id="ARBA00078224"/>
    </source>
</evidence>
<dbReference type="CTD" id="962"/>
<feature type="domain" description="Ig-like" evidence="20">
    <location>
        <begin position="251"/>
        <end position="329"/>
    </location>
</feature>
<keyword evidence="7" id="KW-0732">Signal</keyword>
<dbReference type="GO" id="GO:0045321">
    <property type="term" value="P:leukocyte activation"/>
    <property type="evidence" value="ECO:0007669"/>
    <property type="project" value="UniProtKB-ARBA"/>
</dbReference>
<dbReference type="SUPFAM" id="SSF48726">
    <property type="entry name" value="Immunoglobulin"/>
    <property type="match status" value="2"/>
</dbReference>
<dbReference type="GO" id="GO:0005576">
    <property type="term" value="C:extracellular region"/>
    <property type="evidence" value="ECO:0007669"/>
    <property type="project" value="UniProtKB-SubCell"/>
</dbReference>
<evidence type="ECO:0000313" key="22">
    <source>
        <dbReference type="RefSeq" id="XP_032116694.1"/>
    </source>
</evidence>
<evidence type="ECO:0000256" key="5">
    <source>
        <dbReference type="ARBA" id="ARBA00022525"/>
    </source>
</evidence>
<evidence type="ECO:0000256" key="13">
    <source>
        <dbReference type="ARBA" id="ARBA00023319"/>
    </source>
</evidence>
<protein>
    <recommendedName>
        <fullName evidence="15">CD48 antigen</fullName>
    </recommendedName>
    <alternativeName>
        <fullName evidence="18">BCM1 surface antigen</fullName>
    </alternativeName>
    <alternativeName>
        <fullName evidence="17">SLAM family member 2</fullName>
    </alternativeName>
    <alternativeName>
        <fullName evidence="16">Signaling lymphocytic activation molecule 2</fullName>
    </alternativeName>
</protein>
<keyword evidence="13" id="KW-0393">Immunoglobulin domain</keyword>
<dbReference type="InterPro" id="IPR007110">
    <property type="entry name" value="Ig-like_dom"/>
</dbReference>
<comment type="subcellular location">
    <subcellularLocation>
        <location evidence="2">Cell membrane</location>
        <topology evidence="2">Lipid-anchor</topology>
        <topology evidence="2">GPI-anchor</topology>
    </subcellularLocation>
    <subcellularLocation>
        <location evidence="1">Membrane raft</location>
    </subcellularLocation>
    <subcellularLocation>
        <location evidence="3">Secreted</location>
    </subcellularLocation>
</comment>
<evidence type="ECO:0000256" key="9">
    <source>
        <dbReference type="ARBA" id="ARBA00023136"/>
    </source>
</evidence>
<dbReference type="PROSITE" id="PS50835">
    <property type="entry name" value="IG_LIKE"/>
    <property type="match status" value="1"/>
</dbReference>
<evidence type="ECO:0000256" key="1">
    <source>
        <dbReference type="ARBA" id="ARBA00004285"/>
    </source>
</evidence>
<evidence type="ECO:0000256" key="7">
    <source>
        <dbReference type="ARBA" id="ARBA00022729"/>
    </source>
</evidence>
<dbReference type="InterPro" id="IPR015631">
    <property type="entry name" value="CD2/SLAM_rcpt"/>
</dbReference>
<comment type="subunit">
    <text evidence="14">Interacts with CD2. Interacts with CD244; this interaction is possible not only on different cells (trans interaction) but also on the same cell (cis interaction). Interacts with LCK.</text>
</comment>
<dbReference type="FunFam" id="2.60.40.10:FF:001954">
    <property type="entry name" value="CD48 antigen"/>
    <property type="match status" value="1"/>
</dbReference>
<evidence type="ECO:0000256" key="2">
    <source>
        <dbReference type="ARBA" id="ARBA00004609"/>
    </source>
</evidence>
<keyword evidence="10" id="KW-1015">Disulfide bond</keyword>
<evidence type="ECO:0000256" key="14">
    <source>
        <dbReference type="ARBA" id="ARBA00063373"/>
    </source>
</evidence>
<keyword evidence="21" id="KW-1185">Reference proteome</keyword>
<accession>A0A6J3GFH7</accession>
<evidence type="ECO:0000256" key="12">
    <source>
        <dbReference type="ARBA" id="ARBA00023288"/>
    </source>
</evidence>
<dbReference type="AlphaFoldDB" id="A0A6J3GFH7"/>
<gene>
    <name evidence="22" type="primary">CD48</name>
</gene>
<dbReference type="GO" id="GO:0005886">
    <property type="term" value="C:plasma membrane"/>
    <property type="evidence" value="ECO:0007669"/>
    <property type="project" value="UniProtKB-SubCell"/>
</dbReference>
<keyword evidence="11" id="KW-0325">Glycoprotein</keyword>
<dbReference type="InterPro" id="IPR013783">
    <property type="entry name" value="Ig-like_fold"/>
</dbReference>
<feature type="compositionally biased region" description="Basic and acidic residues" evidence="19">
    <location>
        <begin position="70"/>
        <end position="88"/>
    </location>
</feature>
<keyword evidence="4" id="KW-1003">Cell membrane</keyword>
<evidence type="ECO:0000256" key="3">
    <source>
        <dbReference type="ARBA" id="ARBA00004613"/>
    </source>
</evidence>
<sequence length="360" mass="40537">MGVGNRLSKGPGNQRDCGGSPIDQETWQSCTHRTVGSAAPPEPGNLFSSPQQGLFLLVRRYTGPSMQVTGREHGERSEEEIERAREESGGTARSLIADKPSALHCLLYSWKVLEGSMCSRGWDRHLALELPLLHLLVLAASIQGDSVDVINAISGGNVTLNISESLPENVQGITWFCTYELKIADWDVRRLKYFENRFKGRVRLDSRSGALYMSKVQKEDANIYIMRVLKETMSEQQWKIRLQVFDPVPKPDIKIEKTEKVEDDCYLKLSCVIPEESVSYTWYGDKGPFPKEFQSDVLETTLKSQDYSRCYTCQVSNPVSSENDTVCFSPPCTLVRSFAVEWIASWLVMMVPTTLGLLFT</sequence>
<feature type="region of interest" description="Disordered" evidence="19">
    <location>
        <begin position="1"/>
        <end position="25"/>
    </location>
</feature>
<keyword evidence="12" id="KW-0449">Lipoprotein</keyword>
<dbReference type="GeneID" id="116538416"/>
<keyword evidence="9" id="KW-0472">Membrane</keyword>
<organism evidence="21 22">
    <name type="scientific">Sapajus apella</name>
    <name type="common">Brown-capped capuchin</name>
    <name type="synonym">Cebus apella</name>
    <dbReference type="NCBI Taxonomy" id="9515"/>
    <lineage>
        <taxon>Eukaryota</taxon>
        <taxon>Metazoa</taxon>
        <taxon>Chordata</taxon>
        <taxon>Craniata</taxon>
        <taxon>Vertebrata</taxon>
        <taxon>Euteleostomi</taxon>
        <taxon>Mammalia</taxon>
        <taxon>Eutheria</taxon>
        <taxon>Euarchontoglires</taxon>
        <taxon>Primates</taxon>
        <taxon>Haplorrhini</taxon>
        <taxon>Platyrrhini</taxon>
        <taxon>Cebidae</taxon>
        <taxon>Cebinae</taxon>
        <taxon>Sapajus</taxon>
    </lineage>
</organism>
<keyword evidence="5" id="KW-0964">Secreted</keyword>
<evidence type="ECO:0000256" key="19">
    <source>
        <dbReference type="SAM" id="MobiDB-lite"/>
    </source>
</evidence>
<dbReference type="GO" id="GO:0098552">
    <property type="term" value="C:side of membrane"/>
    <property type="evidence" value="ECO:0007669"/>
    <property type="project" value="UniProtKB-KW"/>
</dbReference>
<evidence type="ECO:0000256" key="4">
    <source>
        <dbReference type="ARBA" id="ARBA00022475"/>
    </source>
</evidence>
<name>A0A6J3GFH7_SAPAP</name>
<dbReference type="PANTHER" id="PTHR12080:SF134">
    <property type="entry name" value="CD48 ANTIGEN"/>
    <property type="match status" value="1"/>
</dbReference>
<keyword evidence="8" id="KW-0677">Repeat</keyword>
<keyword evidence="6" id="KW-0336">GPI-anchor</keyword>
<evidence type="ECO:0000256" key="8">
    <source>
        <dbReference type="ARBA" id="ARBA00022737"/>
    </source>
</evidence>
<dbReference type="RefSeq" id="XP_032116694.1">
    <property type="nucleotide sequence ID" value="XM_032260803.1"/>
</dbReference>
<reference evidence="22" key="1">
    <citation type="submission" date="2025-08" db="UniProtKB">
        <authorList>
            <consortium name="RefSeq"/>
        </authorList>
    </citation>
    <scope>IDENTIFICATION</scope>
    <source>
        <tissue evidence="22">Blood</tissue>
    </source>
</reference>